<reference evidence="2 3" key="1">
    <citation type="journal article" date="2001" name="Proc. Natl. Acad. Sci. U.S.A.">
        <title>Genome sequence of an industrial microorganism Streptomyces avermitilis: deducing the ability of producing secondary metabolites.</title>
        <authorList>
            <person name="Omura S."/>
            <person name="Ikeda H."/>
            <person name="Ishikawa J."/>
            <person name="Hanamoto A."/>
            <person name="Takahashi C."/>
            <person name="Shinose M."/>
            <person name="Takahashi Y."/>
            <person name="Horikawa H."/>
            <person name="Nakazawa H."/>
            <person name="Osonoe T."/>
            <person name="Kikuchi H."/>
            <person name="Shiba T."/>
            <person name="Sakaki Y."/>
            <person name="Hattori M."/>
        </authorList>
    </citation>
    <scope>NUCLEOTIDE SEQUENCE [LARGE SCALE GENOMIC DNA]</scope>
    <source>
        <strain evidence="3">ATCC 31267 / DSM 46492 / JCM 5070 / NBRC 14893 / NCIMB 12804 / NRRL 8165 / MA-4680</strain>
    </source>
</reference>
<dbReference type="eggNOG" id="ENOG502ZIHB">
    <property type="taxonomic scope" value="Bacteria"/>
</dbReference>
<dbReference type="HOGENOM" id="CLU_122411_0_0_11"/>
<evidence type="ECO:0000256" key="1">
    <source>
        <dbReference type="SAM" id="MobiDB-lite"/>
    </source>
</evidence>
<gene>
    <name evidence="2" type="ORF">SAVERM_7171</name>
</gene>
<proteinExistence type="predicted"/>
<name>Q826L7_STRAW</name>
<dbReference type="EMBL" id="BA000030">
    <property type="protein sequence ID" value="BAC74882.1"/>
    <property type="molecule type" value="Genomic_DNA"/>
</dbReference>
<dbReference type="AlphaFoldDB" id="Q826L7"/>
<reference evidence="2 3" key="3">
    <citation type="journal article" date="2014" name="J. Ind. Microbiol. Biotechnol.">
        <title>Genome mining of the Streptomyces avermitilis genome and development of genome-minimized hosts for heterologous expression of biosynthetic gene clusters.</title>
        <authorList>
            <person name="Ikeda H."/>
            <person name="Shin-ya K."/>
            <person name="Omura S."/>
        </authorList>
    </citation>
    <scope>NUCLEOTIDE SEQUENCE [LARGE SCALE GENOMIC DNA]</scope>
    <source>
        <strain evidence="3">ATCC 31267 / DSM 46492 / JCM 5070 / NBRC 14893 / NCIMB 12804 / NRRL 8165 / MA-4680</strain>
    </source>
</reference>
<reference evidence="2 3" key="2">
    <citation type="journal article" date="2003" name="Nat. Biotechnol.">
        <title>Complete genome sequence and comparative analysis of the industrial microorganism Streptomyces avermitilis.</title>
        <authorList>
            <person name="Ikeda H."/>
            <person name="Ishikawa J."/>
            <person name="Hanamoto A."/>
            <person name="Shinose M."/>
            <person name="Kikuchi H."/>
            <person name="Shiba T."/>
            <person name="Sakaki Y."/>
            <person name="Hattori M."/>
            <person name="Omura S."/>
        </authorList>
    </citation>
    <scope>NUCLEOTIDE SEQUENCE [LARGE SCALE GENOMIC DNA]</scope>
    <source>
        <strain evidence="3">ATCC 31267 / DSM 46492 / JCM 5070 / NBRC 14893 / NCIMB 12804 / NRRL 8165 / MA-4680</strain>
    </source>
</reference>
<dbReference type="Pfam" id="PF19671">
    <property type="entry name" value="DUF6174"/>
    <property type="match status" value="1"/>
</dbReference>
<keyword evidence="3" id="KW-1185">Reference proteome</keyword>
<feature type="region of interest" description="Disordered" evidence="1">
    <location>
        <begin position="166"/>
        <end position="191"/>
    </location>
</feature>
<sequence>MNVLEPPGVPAVTDPEGVTMTAGRARARFLSAAVLLAALSCATTACGSSTSAGSAETKPQSTWEEPVSYSYTLTSNTQVLAGTFQVQVRDGKVAEVVGLDEDSRRQVQDLRAEVPTIGELLKTLKQARSEDADTADADYAADGHPVRISLDWDKNSIDDEALYTISSYEPTPGRRDSPLPTAPARGFQRPD</sequence>
<evidence type="ECO:0000313" key="3">
    <source>
        <dbReference type="Proteomes" id="UP000000428"/>
    </source>
</evidence>
<dbReference type="InterPro" id="IPR046172">
    <property type="entry name" value="DUF6174"/>
</dbReference>
<protein>
    <submittedName>
        <fullName evidence="2">Secreted protein</fullName>
    </submittedName>
</protein>
<dbReference type="Proteomes" id="UP000000428">
    <property type="component" value="Chromosome"/>
</dbReference>
<organism evidence="2 3">
    <name type="scientific">Streptomyces avermitilis (strain ATCC 31267 / DSM 46492 / JCM 5070 / NBRC 14893 / NCIMB 12804 / NRRL 8165 / MA-4680)</name>
    <dbReference type="NCBI Taxonomy" id="227882"/>
    <lineage>
        <taxon>Bacteria</taxon>
        <taxon>Bacillati</taxon>
        <taxon>Actinomycetota</taxon>
        <taxon>Actinomycetes</taxon>
        <taxon>Kitasatosporales</taxon>
        <taxon>Streptomycetaceae</taxon>
        <taxon>Streptomyces</taxon>
    </lineage>
</organism>
<accession>Q826L7</accession>
<dbReference type="KEGG" id="sma:SAVERM_7171"/>
<evidence type="ECO:0000313" key="2">
    <source>
        <dbReference type="EMBL" id="BAC74882.1"/>
    </source>
</evidence>